<dbReference type="GO" id="GO:0043138">
    <property type="term" value="F:3'-5' DNA helicase activity"/>
    <property type="evidence" value="ECO:0007669"/>
    <property type="project" value="TreeGrafter"/>
</dbReference>
<dbReference type="Pfam" id="PF00580">
    <property type="entry name" value="UvrD-helicase"/>
    <property type="match status" value="1"/>
</dbReference>
<dbReference type="GO" id="GO:0016787">
    <property type="term" value="F:hydrolase activity"/>
    <property type="evidence" value="ECO:0007669"/>
    <property type="project" value="UniProtKB-UniRule"/>
</dbReference>
<evidence type="ECO:0000256" key="4">
    <source>
        <dbReference type="ARBA" id="ARBA00022840"/>
    </source>
</evidence>
<dbReference type="AlphaFoldDB" id="A0A9X1BRM8"/>
<keyword evidence="2 5" id="KW-0378">Hydrolase</keyword>
<dbReference type="GO" id="GO:0005524">
    <property type="term" value="F:ATP binding"/>
    <property type="evidence" value="ECO:0007669"/>
    <property type="project" value="UniProtKB-UniRule"/>
</dbReference>
<dbReference type="Proteomes" id="UP000643207">
    <property type="component" value="Unassembled WGS sequence"/>
</dbReference>
<keyword evidence="4 5" id="KW-0067">ATP-binding</keyword>
<organism evidence="7 8">
    <name type="scientific">Aquariibacter lacus</name>
    <dbReference type="NCBI Taxonomy" id="2801332"/>
    <lineage>
        <taxon>Bacteria</taxon>
        <taxon>Pseudomonadati</taxon>
        <taxon>Pseudomonadota</taxon>
        <taxon>Betaproteobacteria</taxon>
        <taxon>Burkholderiales</taxon>
        <taxon>Sphaerotilaceae</taxon>
        <taxon>Aquariibacter</taxon>
    </lineage>
</organism>
<dbReference type="PANTHER" id="PTHR11070:SF45">
    <property type="entry name" value="DNA 3'-5' HELICASE"/>
    <property type="match status" value="1"/>
</dbReference>
<protein>
    <submittedName>
        <fullName evidence="7">AAA family ATPase</fullName>
    </submittedName>
</protein>
<evidence type="ECO:0000256" key="1">
    <source>
        <dbReference type="ARBA" id="ARBA00022741"/>
    </source>
</evidence>
<evidence type="ECO:0000313" key="7">
    <source>
        <dbReference type="EMBL" id="MBL0719748.1"/>
    </source>
</evidence>
<evidence type="ECO:0000259" key="6">
    <source>
        <dbReference type="PROSITE" id="PS51198"/>
    </source>
</evidence>
<evidence type="ECO:0000256" key="5">
    <source>
        <dbReference type="PROSITE-ProRule" id="PRU00560"/>
    </source>
</evidence>
<feature type="binding site" evidence="5">
    <location>
        <begin position="276"/>
        <end position="283"/>
    </location>
    <ligand>
        <name>ATP</name>
        <dbReference type="ChEBI" id="CHEBI:30616"/>
    </ligand>
</feature>
<dbReference type="GO" id="GO:0000725">
    <property type="term" value="P:recombinational repair"/>
    <property type="evidence" value="ECO:0007669"/>
    <property type="project" value="TreeGrafter"/>
</dbReference>
<dbReference type="InterPro" id="IPR014016">
    <property type="entry name" value="UvrD-like_ATP-bd"/>
</dbReference>
<evidence type="ECO:0000256" key="2">
    <source>
        <dbReference type="ARBA" id="ARBA00022801"/>
    </source>
</evidence>
<keyword evidence="3 5" id="KW-0347">Helicase</keyword>
<accession>A0A9X1BRM8</accession>
<dbReference type="EMBL" id="JAERRA010000001">
    <property type="protein sequence ID" value="MBL0719748.1"/>
    <property type="molecule type" value="Genomic_DNA"/>
</dbReference>
<dbReference type="GO" id="GO:0003677">
    <property type="term" value="F:DNA binding"/>
    <property type="evidence" value="ECO:0007669"/>
    <property type="project" value="UniProtKB-KW"/>
</dbReference>
<dbReference type="RefSeq" id="WP_201825217.1">
    <property type="nucleotide sequence ID" value="NZ_JAERRA010000001.1"/>
</dbReference>
<proteinExistence type="predicted"/>
<keyword evidence="1 5" id="KW-0547">Nucleotide-binding</keyword>
<sequence length="701" mass="77518">MSLKPKVALSQDFLLQLSKLPSSVHSKVMKWAIQFQSDPTSPGINYEYINGARDPNLKSVRLDRDWRGIVFKPNSGDVYVLLYVDHHDDAYRWAENRKLAINPVTGAMQMVIIESVAAVEAAPAQPTPAAKAVQAQTAEAQLPLFGGLEDRELLSLGVPEEMLAEVRHLTSEPELDALQGRLPVEGYEGLFLVAAGDTVSQVLNARETRVDRKVDTSDFAAALATPESQSRFVIVDDDEAMLAIMNAPLAQWRVFLHPTQHKLASGDRSGPVRVLGGAGTGKTVLAMHRARWLADNRTLDGKKVLFTTFTKNLASDIEQNLRTLCGSATLAKLEVRNLDAWVHGFMRSRKLEHRIVYDRKQDAALQAWQAAMAVRDTTLDLPDNFYELELEQVVLAQGITTRDQYRTARRTGRESVLSRTKRDAVWPVFEEYRGQLSSRKLKEVDDAYREIAELLLAEDSHASAYSAIVIDETQDLGPQALKLLRAMIPAGANDLFFVGDGHQRIYSRHRAAMSKCGIDIRGRARKLYLNYRTTDEIRRQAVALLEGCEVDDLDDGHDETRRYKSLSHGPAPSVVTADGLEAAAVQVVAFIKAFRAAKGDADAPSVCVIASSEKNREALAKQVQSAGLTCLTITAQANHSDSRNVVHFATMHRAKGLEFDAVVVVAPESYFGTPDQTSSQRKLLYVALTRAKRSAALIRLN</sequence>
<dbReference type="InterPro" id="IPR000212">
    <property type="entry name" value="DNA_helicase_UvrD/REP"/>
</dbReference>
<dbReference type="Pfam" id="PF13538">
    <property type="entry name" value="UvrD_C_2"/>
    <property type="match status" value="1"/>
</dbReference>
<dbReference type="PROSITE" id="PS51198">
    <property type="entry name" value="UVRD_HELICASE_ATP_BIND"/>
    <property type="match status" value="1"/>
</dbReference>
<evidence type="ECO:0000313" key="8">
    <source>
        <dbReference type="Proteomes" id="UP000643207"/>
    </source>
</evidence>
<dbReference type="Gene3D" id="1.10.10.160">
    <property type="match status" value="1"/>
</dbReference>
<evidence type="ECO:0000256" key="3">
    <source>
        <dbReference type="ARBA" id="ARBA00022806"/>
    </source>
</evidence>
<feature type="domain" description="UvrD-like helicase ATP-binding" evidence="6">
    <location>
        <begin position="255"/>
        <end position="541"/>
    </location>
</feature>
<dbReference type="PANTHER" id="PTHR11070">
    <property type="entry name" value="UVRD / RECB / PCRA DNA HELICASE FAMILY MEMBER"/>
    <property type="match status" value="1"/>
</dbReference>
<dbReference type="InterPro" id="IPR013986">
    <property type="entry name" value="DExx_box_DNA_helicase_dom_sf"/>
</dbReference>
<dbReference type="InterPro" id="IPR027785">
    <property type="entry name" value="UvrD-like_helicase_C"/>
</dbReference>
<reference evidence="7 8" key="1">
    <citation type="submission" date="2021-01" db="EMBL/GenBank/DDBJ databases">
        <title>Piscinibacter sp. Jin2 Genome sequencing and assembly.</title>
        <authorList>
            <person name="Kim I."/>
        </authorList>
    </citation>
    <scope>NUCLEOTIDE SEQUENCE [LARGE SCALE GENOMIC DNA]</scope>
    <source>
        <strain evidence="7 8">Jin2</strain>
    </source>
</reference>
<dbReference type="SUPFAM" id="SSF52540">
    <property type="entry name" value="P-loop containing nucleoside triphosphate hydrolases"/>
    <property type="match status" value="1"/>
</dbReference>
<comment type="caution">
    <text evidence="7">The sequence shown here is derived from an EMBL/GenBank/DDBJ whole genome shotgun (WGS) entry which is preliminary data.</text>
</comment>
<dbReference type="InterPro" id="IPR027417">
    <property type="entry name" value="P-loop_NTPase"/>
</dbReference>
<keyword evidence="8" id="KW-1185">Reference proteome</keyword>
<dbReference type="Gene3D" id="3.40.50.300">
    <property type="entry name" value="P-loop containing nucleotide triphosphate hydrolases"/>
    <property type="match status" value="2"/>
</dbReference>
<gene>
    <name evidence="7" type="ORF">JI742_07585</name>
</gene>
<name>A0A9X1BRM8_9BURK</name>